<comment type="caution">
    <text evidence="7">The sequence shown here is derived from an EMBL/GenBank/DDBJ whole genome shotgun (WGS) entry which is preliminary data.</text>
</comment>
<dbReference type="STRING" id="202951.GCA_001485025_00514"/>
<dbReference type="PANTHER" id="PTHR30086:SF20">
    <property type="entry name" value="ARGININE EXPORTER PROTEIN ARGO-RELATED"/>
    <property type="match status" value="1"/>
</dbReference>
<dbReference type="Proteomes" id="UP000293483">
    <property type="component" value="Unassembled WGS sequence"/>
</dbReference>
<protein>
    <submittedName>
        <fullName evidence="7">LysE family translocator</fullName>
    </submittedName>
</protein>
<keyword evidence="4 6" id="KW-1133">Transmembrane helix</keyword>
<dbReference type="PANTHER" id="PTHR30086">
    <property type="entry name" value="ARGININE EXPORTER PROTEIN ARGO"/>
    <property type="match status" value="1"/>
</dbReference>
<gene>
    <name evidence="7" type="ORF">EXE25_15990</name>
</gene>
<keyword evidence="2" id="KW-1003">Cell membrane</keyword>
<evidence type="ECO:0000256" key="5">
    <source>
        <dbReference type="ARBA" id="ARBA00023136"/>
    </source>
</evidence>
<proteinExistence type="predicted"/>
<dbReference type="AlphaFoldDB" id="A0A4Q7ANK4"/>
<dbReference type="GO" id="GO:0015171">
    <property type="term" value="F:amino acid transmembrane transporter activity"/>
    <property type="evidence" value="ECO:0007669"/>
    <property type="project" value="TreeGrafter"/>
</dbReference>
<dbReference type="InterPro" id="IPR001123">
    <property type="entry name" value="LeuE-type"/>
</dbReference>
<feature type="transmembrane region" description="Helical" evidence="6">
    <location>
        <begin position="145"/>
        <end position="170"/>
    </location>
</feature>
<evidence type="ECO:0000313" key="7">
    <source>
        <dbReference type="EMBL" id="RZG64675.1"/>
    </source>
</evidence>
<dbReference type="RefSeq" id="WP_130147984.1">
    <property type="nucleotide sequence ID" value="NZ_SGSU01000021.1"/>
</dbReference>
<feature type="transmembrane region" description="Helical" evidence="6">
    <location>
        <begin position="72"/>
        <end position="93"/>
    </location>
</feature>
<evidence type="ECO:0000313" key="8">
    <source>
        <dbReference type="Proteomes" id="UP000293483"/>
    </source>
</evidence>
<name>A0A4Q7ANK4_9GAMM</name>
<evidence type="ECO:0000256" key="2">
    <source>
        <dbReference type="ARBA" id="ARBA00022475"/>
    </source>
</evidence>
<feature type="transmembrane region" description="Helical" evidence="6">
    <location>
        <begin position="182"/>
        <end position="203"/>
    </location>
</feature>
<evidence type="ECO:0000256" key="1">
    <source>
        <dbReference type="ARBA" id="ARBA00004651"/>
    </source>
</evidence>
<feature type="transmembrane region" description="Helical" evidence="6">
    <location>
        <begin position="43"/>
        <end position="66"/>
    </location>
</feature>
<evidence type="ECO:0000256" key="3">
    <source>
        <dbReference type="ARBA" id="ARBA00022692"/>
    </source>
</evidence>
<evidence type="ECO:0000256" key="6">
    <source>
        <dbReference type="SAM" id="Phobius"/>
    </source>
</evidence>
<feature type="transmembrane region" description="Helical" evidence="6">
    <location>
        <begin position="12"/>
        <end position="31"/>
    </location>
</feature>
<keyword evidence="5 6" id="KW-0472">Membrane</keyword>
<dbReference type="EMBL" id="SGSU01000021">
    <property type="protein sequence ID" value="RZG64675.1"/>
    <property type="molecule type" value="Genomic_DNA"/>
</dbReference>
<keyword evidence="3 6" id="KW-0812">Transmembrane</keyword>
<dbReference type="GO" id="GO:0005886">
    <property type="term" value="C:plasma membrane"/>
    <property type="evidence" value="ECO:0007669"/>
    <property type="project" value="UniProtKB-SubCell"/>
</dbReference>
<reference evidence="7 8" key="1">
    <citation type="submission" date="2019-02" db="EMBL/GenBank/DDBJ databases">
        <title>The Batch Genome Submission of Acinetobacter spp. strains.</title>
        <authorList>
            <person name="Qin J."/>
            <person name="Hu Y."/>
            <person name="Ye H."/>
            <person name="Wei L."/>
            <person name="Feng Y."/>
            <person name="Zong Z."/>
        </authorList>
    </citation>
    <scope>NUCLEOTIDE SEQUENCE [LARGE SCALE GENOMIC DNA]</scope>
    <source>
        <strain evidence="7 8">WCHABo060081</strain>
    </source>
</reference>
<sequence length="210" mass="22447">MNLLMPLGSYTFTLALAALIPGPGMTGLLFKTLGRGSSHGLKMLAGLVTGDLLYLMLVLSGLSWLGHALNSIFASALILCACAYLLYLAYRFWNTALFFNMQEESSNQSSSYKEGLLITLANPKTISFYLALVPSILGTAALQPAVLSAVVLLTIVTLLAAGNLYIFSAVKMKDLLRSPSALRILLRGTALMMAGFACSGIFLEGSRLMH</sequence>
<dbReference type="Pfam" id="PF01810">
    <property type="entry name" value="LysE"/>
    <property type="match status" value="1"/>
</dbReference>
<accession>A0A4Q7ANK4</accession>
<comment type="subcellular location">
    <subcellularLocation>
        <location evidence="1">Cell membrane</location>
        <topology evidence="1">Multi-pass membrane protein</topology>
    </subcellularLocation>
</comment>
<evidence type="ECO:0000256" key="4">
    <source>
        <dbReference type="ARBA" id="ARBA00022989"/>
    </source>
</evidence>
<organism evidence="7 8">
    <name type="scientific">Acinetobacter bouvetii</name>
    <dbReference type="NCBI Taxonomy" id="202951"/>
    <lineage>
        <taxon>Bacteria</taxon>
        <taxon>Pseudomonadati</taxon>
        <taxon>Pseudomonadota</taxon>
        <taxon>Gammaproteobacteria</taxon>
        <taxon>Moraxellales</taxon>
        <taxon>Moraxellaceae</taxon>
        <taxon>Acinetobacter</taxon>
    </lineage>
</organism>